<dbReference type="NCBIfam" id="NF009093">
    <property type="entry name" value="PRK12429.1"/>
    <property type="match status" value="1"/>
</dbReference>
<dbReference type="Proteomes" id="UP000195569">
    <property type="component" value="Unassembled WGS sequence"/>
</dbReference>
<comment type="similarity">
    <text evidence="1 2">Belongs to the short-chain dehydrogenases/reductases (SDR) family.</text>
</comment>
<evidence type="ECO:0000256" key="3">
    <source>
        <dbReference type="SAM" id="MobiDB-lite"/>
    </source>
</evidence>
<proteinExistence type="inferred from homology"/>
<evidence type="ECO:0000256" key="2">
    <source>
        <dbReference type="RuleBase" id="RU000363"/>
    </source>
</evidence>
<dbReference type="SUPFAM" id="SSF51735">
    <property type="entry name" value="NAD(P)-binding Rossmann-fold domains"/>
    <property type="match status" value="1"/>
</dbReference>
<dbReference type="PROSITE" id="PS00061">
    <property type="entry name" value="ADH_SHORT"/>
    <property type="match status" value="1"/>
</dbReference>
<dbReference type="EMBL" id="CYGY02000109">
    <property type="protein sequence ID" value="SIT51198.1"/>
    <property type="molecule type" value="Genomic_DNA"/>
</dbReference>
<feature type="region of interest" description="Disordered" evidence="3">
    <location>
        <begin position="255"/>
        <end position="279"/>
    </location>
</feature>
<gene>
    <name evidence="4" type="ORF">BN2476_1090018</name>
</gene>
<accession>A0A1N7SV04</accession>
<dbReference type="PRINTS" id="PR00081">
    <property type="entry name" value="GDHRDH"/>
</dbReference>
<dbReference type="NCBIfam" id="TIGR01963">
    <property type="entry name" value="PHB_DH"/>
    <property type="match status" value="1"/>
</dbReference>
<name>A0A1N7SV04_9BURK</name>
<dbReference type="InterPro" id="IPR011294">
    <property type="entry name" value="3-OHbutyrate_DH"/>
</dbReference>
<dbReference type="InterPro" id="IPR050259">
    <property type="entry name" value="SDR"/>
</dbReference>
<dbReference type="Pfam" id="PF00106">
    <property type="entry name" value="adh_short"/>
    <property type="match status" value="1"/>
</dbReference>
<dbReference type="PANTHER" id="PTHR42879">
    <property type="entry name" value="3-OXOACYL-(ACYL-CARRIER-PROTEIN) REDUCTASE"/>
    <property type="match status" value="1"/>
</dbReference>
<evidence type="ECO:0000313" key="4">
    <source>
        <dbReference type="EMBL" id="SIT51198.1"/>
    </source>
</evidence>
<dbReference type="GO" id="GO:0032787">
    <property type="term" value="P:monocarboxylic acid metabolic process"/>
    <property type="evidence" value="ECO:0007669"/>
    <property type="project" value="UniProtKB-ARBA"/>
</dbReference>
<reference evidence="4" key="1">
    <citation type="submission" date="2016-12" db="EMBL/GenBank/DDBJ databases">
        <authorList>
            <person name="Moulin L."/>
        </authorList>
    </citation>
    <scope>NUCLEOTIDE SEQUENCE [LARGE SCALE GENOMIC DNA]</scope>
    <source>
        <strain evidence="4">STM 7183</strain>
    </source>
</reference>
<dbReference type="PRINTS" id="PR00080">
    <property type="entry name" value="SDRFAMILY"/>
</dbReference>
<sequence>MLNGKAAIVTGSTSGIGLAIATAFAAHGADVMLNGFGDADAIETARVQLEREHGVRVRYSPADMGVPQDVRRMAQQAIDAFGKVDIVVNNAGIQHVAPIDEQPDDRWDAVIAINLSSAFHLVKAVLPGMKARGWGRVINVASAHGLVASPFKAPYVAAKHGLIGLSKTVAVEVAEHGITSNTICPGYVKTPLGEGQIAEQAKVHGIPAESVIRDVLLVHQARKRFVTVEEIAALALFLASDAAASITAAAPRGGRRLDATLGGSREQDNRQPARKRRHEADCAGIARRRRTWRVCVGRDRPYSRRWTA</sequence>
<evidence type="ECO:0000256" key="1">
    <source>
        <dbReference type="ARBA" id="ARBA00006484"/>
    </source>
</evidence>
<protein>
    <submittedName>
        <fullName evidence="4">D-beta-hydroxybutyrate dehydrogenase</fullName>
    </submittedName>
</protein>
<comment type="caution">
    <text evidence="4">The sequence shown here is derived from an EMBL/GenBank/DDBJ whole genome shotgun (WGS) entry which is preliminary data.</text>
</comment>
<dbReference type="Gene3D" id="3.40.50.720">
    <property type="entry name" value="NAD(P)-binding Rossmann-like Domain"/>
    <property type="match status" value="1"/>
</dbReference>
<evidence type="ECO:0000313" key="5">
    <source>
        <dbReference type="Proteomes" id="UP000195569"/>
    </source>
</evidence>
<dbReference type="InterPro" id="IPR002347">
    <property type="entry name" value="SDR_fam"/>
</dbReference>
<dbReference type="FunFam" id="3.40.50.720:FF:000084">
    <property type="entry name" value="Short-chain dehydrogenase reductase"/>
    <property type="match status" value="1"/>
</dbReference>
<keyword evidence="5" id="KW-1185">Reference proteome</keyword>
<organism evidence="4 5">
    <name type="scientific">Paraburkholderia piptadeniae</name>
    <dbReference type="NCBI Taxonomy" id="1701573"/>
    <lineage>
        <taxon>Bacteria</taxon>
        <taxon>Pseudomonadati</taxon>
        <taxon>Pseudomonadota</taxon>
        <taxon>Betaproteobacteria</taxon>
        <taxon>Burkholderiales</taxon>
        <taxon>Burkholderiaceae</taxon>
        <taxon>Paraburkholderia</taxon>
    </lineage>
</organism>
<dbReference type="InterPro" id="IPR036291">
    <property type="entry name" value="NAD(P)-bd_dom_sf"/>
</dbReference>
<dbReference type="GO" id="GO:0003858">
    <property type="term" value="F:3-hydroxybutyrate dehydrogenase activity"/>
    <property type="evidence" value="ECO:0007669"/>
    <property type="project" value="InterPro"/>
</dbReference>
<dbReference type="InterPro" id="IPR020904">
    <property type="entry name" value="Sc_DH/Rdtase_CS"/>
</dbReference>
<dbReference type="PANTHER" id="PTHR42879:SF2">
    <property type="entry name" value="3-OXOACYL-[ACYL-CARRIER-PROTEIN] REDUCTASE FABG"/>
    <property type="match status" value="1"/>
</dbReference>
<dbReference type="AlphaFoldDB" id="A0A1N7SV04"/>